<accession>K1JXN8</accession>
<evidence type="ECO:0000313" key="9">
    <source>
        <dbReference type="EMBL" id="EKB31378.1"/>
    </source>
</evidence>
<keyword evidence="4" id="KW-0677">Repeat</keyword>
<dbReference type="PROSITE" id="PS51379">
    <property type="entry name" value="4FE4S_FER_2"/>
    <property type="match status" value="3"/>
</dbReference>
<dbReference type="Proteomes" id="UP000005835">
    <property type="component" value="Unassembled WGS sequence"/>
</dbReference>
<evidence type="ECO:0000259" key="8">
    <source>
        <dbReference type="PROSITE" id="PS51379"/>
    </source>
</evidence>
<evidence type="ECO:0000256" key="6">
    <source>
        <dbReference type="ARBA" id="ARBA00023004"/>
    </source>
</evidence>
<dbReference type="InterPro" id="IPR050954">
    <property type="entry name" value="ET_IronSulfur_Cluster-Binding"/>
</dbReference>
<reference evidence="9 10" key="1">
    <citation type="submission" date="2012-05" db="EMBL/GenBank/DDBJ databases">
        <title>The Genome Sequence of Sutterella wadsworthensis 2_1_59BFAA.</title>
        <authorList>
            <consortium name="The Broad Institute Genome Sequencing Platform"/>
            <person name="Earl A."/>
            <person name="Ward D."/>
            <person name="Feldgarden M."/>
            <person name="Gevers D."/>
            <person name="Daigneault M."/>
            <person name="Strauss J."/>
            <person name="Allen-Vercoe E."/>
            <person name="Walker B."/>
            <person name="Young S.K."/>
            <person name="Zeng Q."/>
            <person name="Gargeya S."/>
            <person name="Fitzgerald M."/>
            <person name="Haas B."/>
            <person name="Abouelleil A."/>
            <person name="Alvarado L."/>
            <person name="Arachchi H.M."/>
            <person name="Berlin A.M."/>
            <person name="Chapman S.B."/>
            <person name="Goldberg J."/>
            <person name="Griggs A."/>
            <person name="Gujja S."/>
            <person name="Hansen M."/>
            <person name="Howarth C."/>
            <person name="Imamovic A."/>
            <person name="Larimer J."/>
            <person name="McCowen C."/>
            <person name="Montmayeur A."/>
            <person name="Murphy C."/>
            <person name="Neiman D."/>
            <person name="Pearson M."/>
            <person name="Priest M."/>
            <person name="Roberts A."/>
            <person name="Saif S."/>
            <person name="Shea T."/>
            <person name="Sisk P."/>
            <person name="Sykes S."/>
            <person name="Wortman J."/>
            <person name="Nusbaum C."/>
            <person name="Birren B."/>
        </authorList>
    </citation>
    <scope>NUCLEOTIDE SEQUENCE [LARGE SCALE GENOMIC DNA]</scope>
    <source>
        <strain evidence="9 10">2_1_59BFAA</strain>
    </source>
</reference>
<dbReference type="AlphaFoldDB" id="K1JXN8"/>
<proteinExistence type="predicted"/>
<comment type="caution">
    <text evidence="9">The sequence shown here is derived from an EMBL/GenBank/DDBJ whole genome shotgun (WGS) entry which is preliminary data.</text>
</comment>
<feature type="domain" description="4Fe-4S ferredoxin-type" evidence="8">
    <location>
        <begin position="47"/>
        <end position="78"/>
    </location>
</feature>
<protein>
    <recommendedName>
        <fullName evidence="8">4Fe-4S ferredoxin-type domain-containing protein</fullName>
    </recommendedName>
</protein>
<keyword evidence="10" id="KW-1185">Reference proteome</keyword>
<keyword evidence="1" id="KW-0813">Transport</keyword>
<dbReference type="GO" id="GO:0051539">
    <property type="term" value="F:4 iron, 4 sulfur cluster binding"/>
    <property type="evidence" value="ECO:0007669"/>
    <property type="project" value="UniProtKB-KW"/>
</dbReference>
<keyword evidence="6" id="KW-0408">Iron</keyword>
<dbReference type="InterPro" id="IPR017896">
    <property type="entry name" value="4Fe4S_Fe-S-bd"/>
</dbReference>
<keyword evidence="7" id="KW-0411">Iron-sulfur</keyword>
<dbReference type="HOGENOM" id="CLU_043374_1_1_4"/>
<dbReference type="InterPro" id="IPR017900">
    <property type="entry name" value="4Fe4S_Fe_S_CS"/>
</dbReference>
<evidence type="ECO:0000256" key="1">
    <source>
        <dbReference type="ARBA" id="ARBA00022448"/>
    </source>
</evidence>
<dbReference type="Gene3D" id="3.30.70.20">
    <property type="match status" value="2"/>
</dbReference>
<organism evidence="9 10">
    <name type="scientific">Sutterella wadsworthensis 2_1_59BFAA</name>
    <dbReference type="NCBI Taxonomy" id="742823"/>
    <lineage>
        <taxon>Bacteria</taxon>
        <taxon>Pseudomonadati</taxon>
        <taxon>Pseudomonadota</taxon>
        <taxon>Betaproteobacteria</taxon>
        <taxon>Burkholderiales</taxon>
        <taxon>Sutterellaceae</taxon>
        <taxon>Sutterella</taxon>
    </lineage>
</organism>
<evidence type="ECO:0000256" key="4">
    <source>
        <dbReference type="ARBA" id="ARBA00022737"/>
    </source>
</evidence>
<evidence type="ECO:0000313" key="10">
    <source>
        <dbReference type="Proteomes" id="UP000005835"/>
    </source>
</evidence>
<evidence type="ECO:0000256" key="2">
    <source>
        <dbReference type="ARBA" id="ARBA00022485"/>
    </source>
</evidence>
<dbReference type="STRING" id="742823.HMPREF9465_00989"/>
<keyword evidence="3" id="KW-0479">Metal-binding</keyword>
<dbReference type="PATRIC" id="fig|742823.3.peg.973"/>
<dbReference type="PANTHER" id="PTHR43177:SF5">
    <property type="entry name" value="ANAEROBIC DIMETHYL SULFOXIDE REDUCTASE CHAIN B-RELATED"/>
    <property type="match status" value="1"/>
</dbReference>
<sequence length="212" mass="23530">MSRYGIIVNVDRCAGCFACAIACKEENQVAPGIFWEKIKRDENVRDNVINWFRMSCMHCDDPACMKVCPMKAIHKGPHGEVLVDQQKCIGCKMCANACPYDVPVFNTEGRTSYFGDKQPLVVRPAKPHTERTPGKAEHCTLCVHRTERGLLPACVEACGIHAMTLVDYDNPTPETAKLIEAARPMNEAAGTHPKIRYIARHMDAAKMAVKLG</sequence>
<evidence type="ECO:0000256" key="5">
    <source>
        <dbReference type="ARBA" id="ARBA00022982"/>
    </source>
</evidence>
<dbReference type="EMBL" id="ADMG01000027">
    <property type="protein sequence ID" value="EKB31378.1"/>
    <property type="molecule type" value="Genomic_DNA"/>
</dbReference>
<dbReference type="RefSeq" id="WP_005434723.1">
    <property type="nucleotide sequence ID" value="NZ_JH815515.1"/>
</dbReference>
<dbReference type="PROSITE" id="PS00198">
    <property type="entry name" value="4FE4S_FER_1"/>
    <property type="match status" value="1"/>
</dbReference>
<dbReference type="OrthoDB" id="9779457at2"/>
<evidence type="ECO:0000256" key="7">
    <source>
        <dbReference type="ARBA" id="ARBA00023014"/>
    </source>
</evidence>
<feature type="domain" description="4Fe-4S ferredoxin-type" evidence="8">
    <location>
        <begin position="4"/>
        <end position="33"/>
    </location>
</feature>
<dbReference type="eggNOG" id="COG0437">
    <property type="taxonomic scope" value="Bacteria"/>
</dbReference>
<name>K1JXN8_9BURK</name>
<dbReference type="GO" id="GO:0046872">
    <property type="term" value="F:metal ion binding"/>
    <property type="evidence" value="ECO:0007669"/>
    <property type="project" value="UniProtKB-KW"/>
</dbReference>
<dbReference type="PANTHER" id="PTHR43177">
    <property type="entry name" value="PROTEIN NRFC"/>
    <property type="match status" value="1"/>
</dbReference>
<gene>
    <name evidence="9" type="ORF">HMPREF9465_00989</name>
</gene>
<keyword evidence="2" id="KW-0004">4Fe-4S</keyword>
<dbReference type="Pfam" id="PF13247">
    <property type="entry name" value="Fer4_11"/>
    <property type="match status" value="2"/>
</dbReference>
<evidence type="ECO:0000256" key="3">
    <source>
        <dbReference type="ARBA" id="ARBA00022723"/>
    </source>
</evidence>
<dbReference type="SUPFAM" id="SSF54862">
    <property type="entry name" value="4Fe-4S ferredoxins"/>
    <property type="match status" value="1"/>
</dbReference>
<keyword evidence="5" id="KW-0249">Electron transport</keyword>
<feature type="domain" description="4Fe-4S ferredoxin-type" evidence="8">
    <location>
        <begin position="79"/>
        <end position="108"/>
    </location>
</feature>
<dbReference type="CDD" id="cd10551">
    <property type="entry name" value="PsrB"/>
    <property type="match status" value="1"/>
</dbReference>